<name>A0AAD7AT68_9AGAR</name>
<keyword evidence="1" id="KW-0472">Membrane</keyword>
<dbReference type="Proteomes" id="UP001218218">
    <property type="component" value="Unassembled WGS sequence"/>
</dbReference>
<organism evidence="2 3">
    <name type="scientific">Mycena albidolilacea</name>
    <dbReference type="NCBI Taxonomy" id="1033008"/>
    <lineage>
        <taxon>Eukaryota</taxon>
        <taxon>Fungi</taxon>
        <taxon>Dikarya</taxon>
        <taxon>Basidiomycota</taxon>
        <taxon>Agaricomycotina</taxon>
        <taxon>Agaricomycetes</taxon>
        <taxon>Agaricomycetidae</taxon>
        <taxon>Agaricales</taxon>
        <taxon>Marasmiineae</taxon>
        <taxon>Mycenaceae</taxon>
        <taxon>Mycena</taxon>
    </lineage>
</organism>
<dbReference type="AlphaFoldDB" id="A0AAD7AT68"/>
<accession>A0AAD7AT68</accession>
<evidence type="ECO:0000256" key="1">
    <source>
        <dbReference type="SAM" id="Phobius"/>
    </source>
</evidence>
<keyword evidence="3" id="KW-1185">Reference proteome</keyword>
<evidence type="ECO:0000313" key="3">
    <source>
        <dbReference type="Proteomes" id="UP001218218"/>
    </source>
</evidence>
<reference evidence="2" key="1">
    <citation type="submission" date="2023-03" db="EMBL/GenBank/DDBJ databases">
        <title>Massive genome expansion in bonnet fungi (Mycena s.s.) driven by repeated elements and novel gene families across ecological guilds.</title>
        <authorList>
            <consortium name="Lawrence Berkeley National Laboratory"/>
            <person name="Harder C.B."/>
            <person name="Miyauchi S."/>
            <person name="Viragh M."/>
            <person name="Kuo A."/>
            <person name="Thoen E."/>
            <person name="Andreopoulos B."/>
            <person name="Lu D."/>
            <person name="Skrede I."/>
            <person name="Drula E."/>
            <person name="Henrissat B."/>
            <person name="Morin E."/>
            <person name="Kohler A."/>
            <person name="Barry K."/>
            <person name="LaButti K."/>
            <person name="Morin E."/>
            <person name="Salamov A."/>
            <person name="Lipzen A."/>
            <person name="Mereny Z."/>
            <person name="Hegedus B."/>
            <person name="Baldrian P."/>
            <person name="Stursova M."/>
            <person name="Weitz H."/>
            <person name="Taylor A."/>
            <person name="Grigoriev I.V."/>
            <person name="Nagy L.G."/>
            <person name="Martin F."/>
            <person name="Kauserud H."/>
        </authorList>
    </citation>
    <scope>NUCLEOTIDE SEQUENCE</scope>
    <source>
        <strain evidence="2">CBHHK002</strain>
    </source>
</reference>
<protein>
    <submittedName>
        <fullName evidence="2">Uncharacterized protein</fullName>
    </submittedName>
</protein>
<comment type="caution">
    <text evidence="2">The sequence shown here is derived from an EMBL/GenBank/DDBJ whole genome shotgun (WGS) entry which is preliminary data.</text>
</comment>
<proteinExistence type="predicted"/>
<evidence type="ECO:0000313" key="2">
    <source>
        <dbReference type="EMBL" id="KAJ7367502.1"/>
    </source>
</evidence>
<gene>
    <name evidence="2" type="ORF">DFH08DRAFT_828670</name>
</gene>
<sequence length="175" mass="19415">MRSIISGALGGGSEAAGSWMGLAMAMLFSKDLSFIFSSLAFFLSIVFLMCRPSETASAMCRGNGNTGRKKSLSATSVSSFSSVFIGVSEERLQFWADIRTLCQSPILRRLHMSGSNVHSEAVEGVDEDVALVARLHIHEQRNVRVGRRCHPSNVVERVGKSERYPSIRVDRRYWR</sequence>
<keyword evidence="1" id="KW-0812">Transmembrane</keyword>
<keyword evidence="1" id="KW-1133">Transmembrane helix</keyword>
<feature type="transmembrane region" description="Helical" evidence="1">
    <location>
        <begin position="31"/>
        <end position="50"/>
    </location>
</feature>
<dbReference type="EMBL" id="JARIHO010000001">
    <property type="protein sequence ID" value="KAJ7367502.1"/>
    <property type="molecule type" value="Genomic_DNA"/>
</dbReference>